<feature type="domain" description="DUF2264" evidence="5">
    <location>
        <begin position="1067"/>
        <end position="1373"/>
    </location>
</feature>
<keyword evidence="8" id="KW-1185">Reference proteome</keyword>
<dbReference type="InterPro" id="IPR001509">
    <property type="entry name" value="Epimerase_deHydtase"/>
</dbReference>
<feature type="compositionally biased region" description="Basic residues" evidence="2">
    <location>
        <begin position="1447"/>
        <end position="1465"/>
    </location>
</feature>
<dbReference type="Gene3D" id="3.20.20.370">
    <property type="entry name" value="Glycoside hydrolase/deacetylase"/>
    <property type="match status" value="1"/>
</dbReference>
<feature type="region of interest" description="Disordered" evidence="2">
    <location>
        <begin position="1430"/>
        <end position="1465"/>
    </location>
</feature>
<evidence type="ECO:0000259" key="3">
    <source>
        <dbReference type="Pfam" id="PF01370"/>
    </source>
</evidence>
<dbReference type="InterPro" id="IPR011330">
    <property type="entry name" value="Glyco_hydro/deAcase_b/a-brl"/>
</dbReference>
<evidence type="ECO:0000259" key="5">
    <source>
        <dbReference type="Pfam" id="PF10022"/>
    </source>
</evidence>
<dbReference type="Pfam" id="PF10022">
    <property type="entry name" value="DUF2264"/>
    <property type="match status" value="1"/>
</dbReference>
<dbReference type="Pfam" id="PF01370">
    <property type="entry name" value="Epimerase"/>
    <property type="match status" value="1"/>
</dbReference>
<protein>
    <submittedName>
        <fullName evidence="7">Uncharacterized protein</fullName>
    </submittedName>
</protein>
<dbReference type="Pfam" id="PF01408">
    <property type="entry name" value="GFO_IDH_MocA"/>
    <property type="match status" value="1"/>
</dbReference>
<accession>A0ABN9T0V0</accession>
<dbReference type="SUPFAM" id="SSF55347">
    <property type="entry name" value="Glyceraldehyde-3-phosphate dehydrogenase-like, C-terminal domain"/>
    <property type="match status" value="1"/>
</dbReference>
<proteinExistence type="inferred from homology"/>
<dbReference type="EMBL" id="CAUYUJ010014227">
    <property type="protein sequence ID" value="CAK0838481.1"/>
    <property type="molecule type" value="Genomic_DNA"/>
</dbReference>
<dbReference type="Gene3D" id="3.40.50.720">
    <property type="entry name" value="NAD(P)-binding Rossmann-like Domain"/>
    <property type="match status" value="2"/>
</dbReference>
<dbReference type="Proteomes" id="UP001189429">
    <property type="component" value="Unassembled WGS sequence"/>
</dbReference>
<feature type="domain" description="Gfo/Idh/MocA-like oxidoreductase N-terminal" evidence="4">
    <location>
        <begin position="631"/>
        <end position="753"/>
    </location>
</feature>
<gene>
    <name evidence="7" type="ORF">PCOR1329_LOCUS34425</name>
</gene>
<dbReference type="Pfam" id="PF22725">
    <property type="entry name" value="GFO_IDH_MocA_C3"/>
    <property type="match status" value="1"/>
</dbReference>
<comment type="caution">
    <text evidence="7">The sequence shown here is derived from an EMBL/GenBank/DDBJ whole genome shotgun (WGS) entry which is preliminary data.</text>
</comment>
<evidence type="ECO:0000313" key="8">
    <source>
        <dbReference type="Proteomes" id="UP001189429"/>
    </source>
</evidence>
<feature type="domain" description="NAD-dependent epimerase/dehydratase" evidence="3">
    <location>
        <begin position="11"/>
        <end position="235"/>
    </location>
</feature>
<evidence type="ECO:0000256" key="2">
    <source>
        <dbReference type="SAM" id="MobiDB-lite"/>
    </source>
</evidence>
<evidence type="ECO:0000259" key="6">
    <source>
        <dbReference type="Pfam" id="PF22725"/>
    </source>
</evidence>
<sequence>MPPVCAGDGPVAVTGAGGFLGTALVCNLLEHGYYVRACVRDAADAERVRHLHELAAEPACAGGRLVLCGCDLLATSRAQPNDAAFRGCCAVFHAAAVLERDGKGGLAGSSGASARSVYDGGVEGTRHMLASVKRSGSVKRVVFTSSIAAILHPAEEGYQFSEKDWASDGAQPGRWSIEAAPYAKSKVDAERLAVRVAADDESFDVVSHCPSQVLGPLRCRRHHEAWQFRIGQMIEGTPQPRSFWNIVDCRDVAEAQRLSAESAVARNGSRYVLASTDGKGALHVHQIQAKLRRLFPGVDVAGEVPQGRRRRACACSGALAKRELGLRPRSVEDTLRATVDSLVALGLVRPRPRPRFALAGALWRGARSRVLALARGPEAPVRPPPCVLLKLNRCRGARGPSGAVPSEWQRTVDALRRRGLSASIGVSGADLETASGPFVDWCRELHDSGTFEFWNQGYGGAAAAASATPEFQGDAASQRESFSRTQRLARDVLGFPLCAFGAPSNKQNADTARVLAEDPDCRVWLYGSRQLAALHGFSGLVLVRTECNLEHPTHCPNAERLAASFERRAPMPYLCLQGHPASWDEAGLAAFEQVLDYLVRQGCRFATPSAFALQQGCADAGARCAAASGAVRVAVVGLGRVGFDFHLRHCRRSADFQVVAVVDREPGRRQEARALLPGVAAHAELDELWSLPADEKPELVVIATPTHLHELQAVRSLEHGCHVVIEKPMTTSLAACDRIFAAARRARREVFVYQSQRWTAECLTARRVLQSGLLGPLFAVRRGYNEYRRRTDWQALQKYGGGMLYNYGSHFIDQLLFLVGFPKLTAIDCSLWSIATAGDADDVVKVWCTTADGVLLDAEINTAAVLPDGEQLARKERGVWQLCGKHGTAVLEGECFRVRYFDPASAEPCELQNGLAATGRNYYNEGALPWREELFPLQGEGTVGAMFYENVWDVVSITRSGEARELSLAPAPLVSEQEARELVRVIDVCRWKAAERSAWCPEEPSNSAEAPVAAAQGLPRHACAAAAGASAEARHRRAEAACGCLVRWTAGARQGVGRQGGQHAEWTRRDWQRAASRVLLHAFGTLEDPAGPLVWPRQASVLYPRSRFPTTQEARAERFEGLARVLLIAAPILLESPLELPGGGGDMADWCRRLLVEACDPASARYVGPVEQERPVQQQVEGGILVLALWLGRRWLWEPLPPAGREKVLVLLEALGTRETRGHNWRFSAVLLLSFLTQEGREVDGGLLQGHLRHLLCWSTGDGYYRDGQLFDYYGAWGFHLNAFLWIRFFGLEAYPLESQALLENAGPFLEKYPWMFARDGRQIAWGRSAAYRCAALAPLAAAGYVIGQLGGEAARWGHFRRLCSSSLRSHVWTTRASGSAGPPRPACAASSSQWCRLLMQRQCLFPGRNIRGPRALCRPRVLVARGERRPLGRHPRRRPGDQVFRGGRRSARQPGRRQLRALAG</sequence>
<evidence type="ECO:0000259" key="4">
    <source>
        <dbReference type="Pfam" id="PF01408"/>
    </source>
</evidence>
<feature type="domain" description="GFO/IDH/MocA-like oxidoreductase" evidence="6">
    <location>
        <begin position="763"/>
        <end position="888"/>
    </location>
</feature>
<evidence type="ECO:0000313" key="7">
    <source>
        <dbReference type="EMBL" id="CAK0838481.1"/>
    </source>
</evidence>
<comment type="similarity">
    <text evidence="1">Belongs to the Gfo/Idh/MocA family.</text>
</comment>
<reference evidence="7" key="1">
    <citation type="submission" date="2023-10" db="EMBL/GenBank/DDBJ databases">
        <authorList>
            <person name="Chen Y."/>
            <person name="Shah S."/>
            <person name="Dougan E. K."/>
            <person name="Thang M."/>
            <person name="Chan C."/>
        </authorList>
    </citation>
    <scope>NUCLEOTIDE SEQUENCE [LARGE SCALE GENOMIC DNA]</scope>
</reference>
<dbReference type="InterPro" id="IPR000683">
    <property type="entry name" value="Gfo/Idh/MocA-like_OxRdtase_N"/>
</dbReference>
<dbReference type="SUPFAM" id="SSF51735">
    <property type="entry name" value="NAD(P)-binding Rossmann-fold domains"/>
    <property type="match status" value="2"/>
</dbReference>
<dbReference type="InterPro" id="IPR049349">
    <property type="entry name" value="DUF2264_N"/>
</dbReference>
<name>A0ABN9T0V0_9DINO</name>
<dbReference type="InterPro" id="IPR055170">
    <property type="entry name" value="GFO_IDH_MocA-like_dom"/>
</dbReference>
<dbReference type="Gene3D" id="3.30.360.10">
    <property type="entry name" value="Dihydrodipicolinate Reductase, domain 2"/>
    <property type="match status" value="1"/>
</dbReference>
<dbReference type="PANTHER" id="PTHR35339:SF4">
    <property type="entry name" value="LINALOOL DEHYDRATASE_ISOMERASE DOMAIN-CONTAINING PROTEIN"/>
    <property type="match status" value="1"/>
</dbReference>
<dbReference type="InterPro" id="IPR016624">
    <property type="entry name" value="UCP014753"/>
</dbReference>
<dbReference type="InterPro" id="IPR036291">
    <property type="entry name" value="NAD(P)-bd_dom_sf"/>
</dbReference>
<evidence type="ECO:0000256" key="1">
    <source>
        <dbReference type="ARBA" id="ARBA00010928"/>
    </source>
</evidence>
<dbReference type="SUPFAM" id="SSF88713">
    <property type="entry name" value="Glycoside hydrolase/deacetylase"/>
    <property type="match status" value="1"/>
</dbReference>
<organism evidence="7 8">
    <name type="scientific">Prorocentrum cordatum</name>
    <dbReference type="NCBI Taxonomy" id="2364126"/>
    <lineage>
        <taxon>Eukaryota</taxon>
        <taxon>Sar</taxon>
        <taxon>Alveolata</taxon>
        <taxon>Dinophyceae</taxon>
        <taxon>Prorocentrales</taxon>
        <taxon>Prorocentraceae</taxon>
        <taxon>Prorocentrum</taxon>
    </lineage>
</organism>
<dbReference type="PANTHER" id="PTHR35339">
    <property type="entry name" value="LINALOOL DEHYDRATASE_ISOMERASE DOMAIN-CONTAINING PROTEIN"/>
    <property type="match status" value="1"/>
</dbReference>